<evidence type="ECO:0000313" key="1">
    <source>
        <dbReference type="EMBL" id="MBY85050.1"/>
    </source>
</evidence>
<sequence length="123" mass="14582">MTLLLNRKDETFLKRINYIRSLDVTKHYSRIFSIRVAHESCENIKFDEYQIYRVRLVHIVHHARAGLSEYEFILRYSAAIVRFKHNKIVDRAVSLKSAERLQRGNIFVCIRCVCARGNGKKKK</sequence>
<reference evidence="1" key="1">
    <citation type="submission" date="2018-04" db="EMBL/GenBank/DDBJ databases">
        <title>Transcriptome assembly of Sipha flava.</title>
        <authorList>
            <person name="Scully E.D."/>
            <person name="Geib S.M."/>
            <person name="Palmer N.A."/>
            <person name="Koch K."/>
            <person name="Bradshaw J."/>
            <person name="Heng-Moss T."/>
            <person name="Sarath G."/>
        </authorList>
    </citation>
    <scope>NUCLEOTIDE SEQUENCE</scope>
</reference>
<dbReference type="EMBL" id="GGMS01015847">
    <property type="protein sequence ID" value="MBY85050.1"/>
    <property type="molecule type" value="Transcribed_RNA"/>
</dbReference>
<gene>
    <name evidence="1" type="ORF">g.8560</name>
</gene>
<organism evidence="1">
    <name type="scientific">Sipha flava</name>
    <name type="common">yellow sugarcane aphid</name>
    <dbReference type="NCBI Taxonomy" id="143950"/>
    <lineage>
        <taxon>Eukaryota</taxon>
        <taxon>Metazoa</taxon>
        <taxon>Ecdysozoa</taxon>
        <taxon>Arthropoda</taxon>
        <taxon>Hexapoda</taxon>
        <taxon>Insecta</taxon>
        <taxon>Pterygota</taxon>
        <taxon>Neoptera</taxon>
        <taxon>Paraneoptera</taxon>
        <taxon>Hemiptera</taxon>
        <taxon>Sternorrhyncha</taxon>
        <taxon>Aphidomorpha</taxon>
        <taxon>Aphidoidea</taxon>
        <taxon>Aphididae</taxon>
        <taxon>Sipha</taxon>
    </lineage>
</organism>
<protein>
    <submittedName>
        <fullName evidence="1">Uncharacterized protein</fullName>
    </submittedName>
</protein>
<accession>A0A2S2R5P0</accession>
<name>A0A2S2R5P0_9HEMI</name>
<proteinExistence type="predicted"/>
<dbReference type="AlphaFoldDB" id="A0A2S2R5P0"/>